<feature type="non-terminal residue" evidence="1">
    <location>
        <position position="56"/>
    </location>
</feature>
<organism evidence="1 2">
    <name type="scientific">Trifolium pratense</name>
    <name type="common">Red clover</name>
    <dbReference type="NCBI Taxonomy" id="57577"/>
    <lineage>
        <taxon>Eukaryota</taxon>
        <taxon>Viridiplantae</taxon>
        <taxon>Streptophyta</taxon>
        <taxon>Embryophyta</taxon>
        <taxon>Tracheophyta</taxon>
        <taxon>Spermatophyta</taxon>
        <taxon>Magnoliopsida</taxon>
        <taxon>eudicotyledons</taxon>
        <taxon>Gunneridae</taxon>
        <taxon>Pentapetalae</taxon>
        <taxon>rosids</taxon>
        <taxon>fabids</taxon>
        <taxon>Fabales</taxon>
        <taxon>Fabaceae</taxon>
        <taxon>Papilionoideae</taxon>
        <taxon>50 kb inversion clade</taxon>
        <taxon>NPAAA clade</taxon>
        <taxon>Hologalegina</taxon>
        <taxon>IRL clade</taxon>
        <taxon>Trifolieae</taxon>
        <taxon>Trifolium</taxon>
    </lineage>
</organism>
<evidence type="ECO:0000313" key="2">
    <source>
        <dbReference type="Proteomes" id="UP000236291"/>
    </source>
</evidence>
<dbReference type="EMBL" id="ASHM01149859">
    <property type="protein sequence ID" value="PNX62716.1"/>
    <property type="molecule type" value="Genomic_DNA"/>
</dbReference>
<reference evidence="1 2" key="1">
    <citation type="journal article" date="2014" name="Am. J. Bot.">
        <title>Genome assembly and annotation for red clover (Trifolium pratense; Fabaceae).</title>
        <authorList>
            <person name="Istvanek J."/>
            <person name="Jaros M."/>
            <person name="Krenek A."/>
            <person name="Repkova J."/>
        </authorList>
    </citation>
    <scope>NUCLEOTIDE SEQUENCE [LARGE SCALE GENOMIC DNA]</scope>
    <source>
        <strain evidence="2">cv. Tatra</strain>
        <tissue evidence="1">Young leaves</tissue>
    </source>
</reference>
<name>A0A2K3K8V5_TRIPR</name>
<evidence type="ECO:0000313" key="1">
    <source>
        <dbReference type="EMBL" id="PNX62716.1"/>
    </source>
</evidence>
<dbReference type="Proteomes" id="UP000236291">
    <property type="component" value="Unassembled WGS sequence"/>
</dbReference>
<comment type="caution">
    <text evidence="1">The sequence shown here is derived from an EMBL/GenBank/DDBJ whole genome shotgun (WGS) entry which is preliminary data.</text>
</comment>
<accession>A0A2K3K8V5</accession>
<reference evidence="1 2" key="2">
    <citation type="journal article" date="2017" name="Front. Plant Sci.">
        <title>Gene Classification and Mining of Molecular Markers Useful in Red Clover (Trifolium pratense) Breeding.</title>
        <authorList>
            <person name="Istvanek J."/>
            <person name="Dluhosova J."/>
            <person name="Dluhos P."/>
            <person name="Patkova L."/>
            <person name="Nedelnik J."/>
            <person name="Repkova J."/>
        </authorList>
    </citation>
    <scope>NUCLEOTIDE SEQUENCE [LARGE SCALE GENOMIC DNA]</scope>
    <source>
        <strain evidence="2">cv. Tatra</strain>
        <tissue evidence="1">Young leaves</tissue>
    </source>
</reference>
<proteinExistence type="predicted"/>
<dbReference type="AlphaFoldDB" id="A0A2K3K8V5"/>
<protein>
    <submittedName>
        <fullName evidence="1">Uncharacterized protein</fullName>
    </submittedName>
</protein>
<gene>
    <name evidence="1" type="ORF">L195_g061280</name>
</gene>
<sequence length="56" mass="6617">MSKENKVIFACILWSIWKQRNNQIWNNVTDAQNFVFSRAINMLQDWKAVYNAAAKP</sequence>